<feature type="domain" description="Gamma tubulin complex component C-terminal" evidence="7">
    <location>
        <begin position="1300"/>
        <end position="1514"/>
    </location>
</feature>
<gene>
    <name evidence="9" type="ORF">FCC1311_050152</name>
</gene>
<dbReference type="Gene3D" id="1.20.120.1900">
    <property type="entry name" value="Gamma-tubulin complex, C-terminal domain"/>
    <property type="match status" value="1"/>
</dbReference>
<keyword evidence="5" id="KW-0206">Cytoskeleton</keyword>
<dbReference type="PANTHER" id="PTHR19302:SF27">
    <property type="entry name" value="GAMMA-TUBULIN COMPLEX COMPONENT 4"/>
    <property type="match status" value="1"/>
</dbReference>
<name>A0A2R5GLN9_9STRA</name>
<dbReference type="EMBL" id="BEYU01000049">
    <property type="protein sequence ID" value="GBG28794.1"/>
    <property type="molecule type" value="Genomic_DNA"/>
</dbReference>
<protein>
    <submittedName>
        <fullName evidence="9">Gamma-tubulin complex component 4</fullName>
    </submittedName>
</protein>
<dbReference type="PANTHER" id="PTHR19302">
    <property type="entry name" value="GAMMA TUBULIN COMPLEX PROTEIN"/>
    <property type="match status" value="1"/>
</dbReference>
<dbReference type="GO" id="GO:0051321">
    <property type="term" value="P:meiotic cell cycle"/>
    <property type="evidence" value="ECO:0007669"/>
    <property type="project" value="TreeGrafter"/>
</dbReference>
<feature type="region of interest" description="Disordered" evidence="6">
    <location>
        <begin position="315"/>
        <end position="366"/>
    </location>
</feature>
<dbReference type="GO" id="GO:0031122">
    <property type="term" value="P:cytoplasmic microtubule organization"/>
    <property type="evidence" value="ECO:0007669"/>
    <property type="project" value="TreeGrafter"/>
</dbReference>
<evidence type="ECO:0000256" key="5">
    <source>
        <dbReference type="ARBA" id="ARBA00023212"/>
    </source>
</evidence>
<keyword evidence="10" id="KW-1185">Reference proteome</keyword>
<evidence type="ECO:0000259" key="8">
    <source>
        <dbReference type="Pfam" id="PF17681"/>
    </source>
</evidence>
<evidence type="ECO:0000256" key="1">
    <source>
        <dbReference type="ARBA" id="ARBA00004267"/>
    </source>
</evidence>
<dbReference type="GO" id="GO:0007020">
    <property type="term" value="P:microtubule nucleation"/>
    <property type="evidence" value="ECO:0007669"/>
    <property type="project" value="InterPro"/>
</dbReference>
<dbReference type="InParanoid" id="A0A2R5GLN9"/>
<dbReference type="InterPro" id="IPR040457">
    <property type="entry name" value="GCP_C"/>
</dbReference>
<comment type="subcellular location">
    <subcellularLocation>
        <location evidence="1">Cytoplasm</location>
        <location evidence="1">Cytoskeleton</location>
        <location evidence="1">Microtubule organizing center</location>
    </subcellularLocation>
</comment>
<dbReference type="GO" id="GO:0000930">
    <property type="term" value="C:gamma-tubulin complex"/>
    <property type="evidence" value="ECO:0007669"/>
    <property type="project" value="TreeGrafter"/>
</dbReference>
<evidence type="ECO:0000313" key="9">
    <source>
        <dbReference type="EMBL" id="GBG28794.1"/>
    </source>
</evidence>
<evidence type="ECO:0000256" key="6">
    <source>
        <dbReference type="SAM" id="MobiDB-lite"/>
    </source>
</evidence>
<feature type="compositionally biased region" description="Basic and acidic residues" evidence="6">
    <location>
        <begin position="578"/>
        <end position="589"/>
    </location>
</feature>
<feature type="region of interest" description="Disordered" evidence="6">
    <location>
        <begin position="578"/>
        <end position="599"/>
    </location>
</feature>
<evidence type="ECO:0000256" key="2">
    <source>
        <dbReference type="ARBA" id="ARBA00010337"/>
    </source>
</evidence>
<evidence type="ECO:0000256" key="4">
    <source>
        <dbReference type="ARBA" id="ARBA00022701"/>
    </source>
</evidence>
<feature type="compositionally biased region" description="Low complexity" evidence="6">
    <location>
        <begin position="323"/>
        <end position="335"/>
    </location>
</feature>
<feature type="compositionally biased region" description="Acidic residues" evidence="6">
    <location>
        <begin position="419"/>
        <end position="442"/>
    </location>
</feature>
<dbReference type="InterPro" id="IPR007259">
    <property type="entry name" value="GCP"/>
</dbReference>
<dbReference type="Proteomes" id="UP000241890">
    <property type="component" value="Unassembled WGS sequence"/>
</dbReference>
<evidence type="ECO:0000313" key="10">
    <source>
        <dbReference type="Proteomes" id="UP000241890"/>
    </source>
</evidence>
<evidence type="ECO:0000259" key="7">
    <source>
        <dbReference type="Pfam" id="PF04130"/>
    </source>
</evidence>
<dbReference type="GO" id="GO:0000278">
    <property type="term" value="P:mitotic cell cycle"/>
    <property type="evidence" value="ECO:0007669"/>
    <property type="project" value="TreeGrafter"/>
</dbReference>
<dbReference type="OrthoDB" id="78652at2759"/>
<organism evidence="9 10">
    <name type="scientific">Hondaea fermentalgiana</name>
    <dbReference type="NCBI Taxonomy" id="2315210"/>
    <lineage>
        <taxon>Eukaryota</taxon>
        <taxon>Sar</taxon>
        <taxon>Stramenopiles</taxon>
        <taxon>Bigyra</taxon>
        <taxon>Labyrinthulomycetes</taxon>
        <taxon>Thraustochytrida</taxon>
        <taxon>Thraustochytriidae</taxon>
        <taxon>Hondaea</taxon>
    </lineage>
</organism>
<dbReference type="InterPro" id="IPR036770">
    <property type="entry name" value="Ankyrin_rpt-contain_sf"/>
</dbReference>
<dbReference type="GO" id="GO:0051011">
    <property type="term" value="F:microtubule minus-end binding"/>
    <property type="evidence" value="ECO:0007669"/>
    <property type="project" value="TreeGrafter"/>
</dbReference>
<comment type="caution">
    <text evidence="9">The sequence shown here is derived from an EMBL/GenBank/DDBJ whole genome shotgun (WGS) entry which is preliminary data.</text>
</comment>
<dbReference type="InterPro" id="IPR041470">
    <property type="entry name" value="GCP_N"/>
</dbReference>
<keyword evidence="3" id="KW-0963">Cytoplasm</keyword>
<dbReference type="InterPro" id="IPR042241">
    <property type="entry name" value="GCP_C_sf"/>
</dbReference>
<dbReference type="Pfam" id="PF17681">
    <property type="entry name" value="GCP_N_terminal"/>
    <property type="match status" value="1"/>
</dbReference>
<feature type="compositionally biased region" description="Basic and acidic residues" evidence="6">
    <location>
        <begin position="337"/>
        <end position="351"/>
    </location>
</feature>
<dbReference type="Pfam" id="PF04130">
    <property type="entry name" value="GCP_C_terminal"/>
    <property type="match status" value="1"/>
</dbReference>
<feature type="region of interest" description="Disordered" evidence="6">
    <location>
        <begin position="403"/>
        <end position="460"/>
    </location>
</feature>
<evidence type="ECO:0000256" key="3">
    <source>
        <dbReference type="ARBA" id="ARBA00022490"/>
    </source>
</evidence>
<dbReference type="GO" id="GO:0005874">
    <property type="term" value="C:microtubule"/>
    <property type="evidence" value="ECO:0007669"/>
    <property type="project" value="UniProtKB-KW"/>
</dbReference>
<comment type="similarity">
    <text evidence="2">Belongs to the TUBGCP family.</text>
</comment>
<accession>A0A2R5GLN9</accession>
<sequence>MQTPCQPAMALPERPREEGLLFAQSRLGRNYLKECQVTLTSDLQLLVEVRQGENSNDENQSPEALEFNRGLDLALFDEQVGLARKKLPGLGAAAQSGGDLFILKLSLFKGLQAVRLATESAHEAKLWQRTILLEYGGDIARAADNNGLLPVHVLLSACESPSSSDEVVQDALRLLLELYPDSIEIRADVAHVGAACMPVHLACASLVPELVQVVVGVDTPARRLESFLGETPHLLRQTAQGQTPLHIAAEALSRHEADAAALRRARHLCALLVSLEPSALCVPDGDGETPLHKVSRAADIATLRTMLDSARDAARDGEATIDAPAAARPAAAAGLKRAREAREEATREEAPAPRAHGKRRRAGDHADGLSEEWYLAGVEPDGGKEKKEDLWSSFLKHSVDDHLQDTKATTADEEKNNNVEDEEEEPKDDDDYDDDQRDDDTPEFVGSFDADDMSRPESATHCDDASLLDMSIFNCMSDKYDSLIQNSQRSWSSRASETRKSMENTLERAIEALVAFEQQKFQRCGPLDSLLTPDVQASHVNERRRPGSSGEAMLHEVLLGVLGHEGALLETTGAPKHFGESHAIHGKDDENADNSNNRTPSRVRRLLVPEVLSDAEARCVEELARAGTLNRELRDFLAHAEHDSSLTVRALCTAVRDTLQWHLEKVCEIERKARDEPGMPLSRVRYLMGDTESVLERVCAICEQVRGRRLRGGRVLDLVYVTMRHSGVRAVQDRLANILQTCLQVLVNLAETWMVHGILLDREHEFFVQERAHKVHVPARVDTDGEDDDDDGYDEDDSNWANLRAHHPLILEYEWKSQFRIRDAMLPTSFFSRDLADLVLFVGKATRVLRRSQLEDTPDKDRHDAHGHAALAAFLAAMKTTREASELDMVFVGRAIRTYYKAVAQDLQNLVVKRSGLVRHLTFARDFFLLGQGAFFSFFIELSRGLFASDPRAALAQAELAINAGPWRDAAEQAGIDSWPEPQTRLFHKLRLLLQSLRVDFRSGFGQPNAHDASSVVAGGLDTATVVSTRTKRTVFSGSASSAATSRSATSVGAAADAKSPLSSLVLVGDARARGSAIIIGRADATTRDAVRGLDGPANLGVVEEGGLWHGSKLPVERGFQASVKVCHRARPGAPNDFQVSLCFQHDPMVGPTPLRAPENSISFVARIASDFSAARLLVIGQRGETLFASESSNMLGPSAASTITERTHRLSVAYKLQGQDKIRYVAQVELRDDEDDHLCAQLQVPLSMGKEMRLEKGSGRAWTGVLLSGPGGGDVLTWFVHANAVGDTSRAEFDPWRTLLNLHMHVDWPLHLVLTQNALDQYGMMFRFLLSLRRVEIALKEAWALLNQTRFKRVRGNPAQMARLMTLWRLRSSMAYWVNNLQYHLQVDVVDAAHKTLLDEIRNASDFKFVEQAHDKFVETFITGAFLHNKTVRETIDHVLRRCLRFCSLVERFARLDAASADGASADAQKYEDLDKAFNDLAKAYARDAKFLYQMLLSLNSNMLLRIDFNGFFDRLAQGDIKYTTAKHSYAHQSNSAS</sequence>
<dbReference type="GO" id="GO:0051225">
    <property type="term" value="P:spindle assembly"/>
    <property type="evidence" value="ECO:0007669"/>
    <property type="project" value="TreeGrafter"/>
</dbReference>
<feature type="domain" description="Gamma tubulin complex component protein N-terminal" evidence="8">
    <location>
        <begin position="593"/>
        <end position="913"/>
    </location>
</feature>
<dbReference type="GO" id="GO:0043015">
    <property type="term" value="F:gamma-tubulin binding"/>
    <property type="evidence" value="ECO:0007669"/>
    <property type="project" value="InterPro"/>
</dbReference>
<proteinExistence type="inferred from homology"/>
<dbReference type="GO" id="GO:0000922">
    <property type="term" value="C:spindle pole"/>
    <property type="evidence" value="ECO:0007669"/>
    <property type="project" value="InterPro"/>
</dbReference>
<keyword evidence="4" id="KW-0493">Microtubule</keyword>
<feature type="compositionally biased region" description="Basic and acidic residues" evidence="6">
    <location>
        <begin position="403"/>
        <end position="418"/>
    </location>
</feature>
<dbReference type="Gene3D" id="1.25.40.20">
    <property type="entry name" value="Ankyrin repeat-containing domain"/>
    <property type="match status" value="1"/>
</dbReference>
<reference evidence="9 10" key="1">
    <citation type="submission" date="2017-12" db="EMBL/GenBank/DDBJ databases">
        <title>Sequencing, de novo assembly and annotation of complete genome of a new Thraustochytrid species, strain FCC1311.</title>
        <authorList>
            <person name="Sedici K."/>
            <person name="Godart F."/>
            <person name="Aiese Cigliano R."/>
            <person name="Sanseverino W."/>
            <person name="Barakat M."/>
            <person name="Ortet P."/>
            <person name="Marechal E."/>
            <person name="Cagnac O."/>
            <person name="Amato A."/>
        </authorList>
    </citation>
    <scope>NUCLEOTIDE SEQUENCE [LARGE SCALE GENOMIC DNA]</scope>
</reference>